<evidence type="ECO:0000313" key="1">
    <source>
        <dbReference type="EMBL" id="CAZ96527.1"/>
    </source>
</evidence>
<dbReference type="EMBL" id="FP476056">
    <property type="protein sequence ID" value="CAZ96527.1"/>
    <property type="molecule type" value="Genomic_DNA"/>
</dbReference>
<gene>
    <name evidence="1" type="ordered locus">zobellia_2374</name>
</gene>
<reference evidence="1 2" key="2">
    <citation type="journal article" date="2012" name="Environ. Microbiol.">
        <title>Characterization of the first alginolytic operons in a marine bacterium: from their emergence in marine Flavobacteriia to their independent transfers to marine Proteobacteria and human gut Bacteroides.</title>
        <authorList>
            <person name="Thomas F."/>
            <person name="Barbeyron T."/>
            <person name="Tonon T."/>
            <person name="Genicot S."/>
            <person name="Czjzek M."/>
            <person name="Michel G."/>
        </authorList>
    </citation>
    <scope>NUCLEOTIDE SEQUENCE [LARGE SCALE GENOMIC DNA]</scope>
    <source>
        <strain evidence="2">DSM 12802 / CCUG 47099 / CIP 106680 / NCIMB 13871 / Dsij</strain>
    </source>
</reference>
<keyword evidence="2" id="KW-1185">Reference proteome</keyword>
<dbReference type="HOGENOM" id="CLU_3406231_0_0_10"/>
<dbReference type="Proteomes" id="UP000008898">
    <property type="component" value="Chromosome"/>
</dbReference>
<protein>
    <submittedName>
        <fullName evidence="1">Uncharacterized protein</fullName>
    </submittedName>
</protein>
<proteinExistence type="predicted"/>
<name>G0L5U2_ZOBGA</name>
<organism evidence="1 2">
    <name type="scientific">Zobellia galactanivorans (strain DSM 12802 / CCUG 47099 / CIP 106680 / NCIMB 13871 / Dsij)</name>
    <dbReference type="NCBI Taxonomy" id="63186"/>
    <lineage>
        <taxon>Bacteria</taxon>
        <taxon>Pseudomonadati</taxon>
        <taxon>Bacteroidota</taxon>
        <taxon>Flavobacteriia</taxon>
        <taxon>Flavobacteriales</taxon>
        <taxon>Flavobacteriaceae</taxon>
        <taxon>Zobellia</taxon>
    </lineage>
</organism>
<accession>G0L5U2</accession>
<reference evidence="2" key="1">
    <citation type="submission" date="2009-07" db="EMBL/GenBank/DDBJ databases">
        <title>Complete genome sequence of Zobellia galactanivorans Dsij.</title>
        <authorList>
            <consortium name="Genoscope - CEA"/>
        </authorList>
    </citation>
    <scope>NUCLEOTIDE SEQUENCE [LARGE SCALE GENOMIC DNA]</scope>
    <source>
        <strain evidence="2">DSM 12802 / CCUG 47099 / CIP 106680 / NCIMB 13871 / Dsij</strain>
    </source>
</reference>
<evidence type="ECO:0000313" key="2">
    <source>
        <dbReference type="Proteomes" id="UP000008898"/>
    </source>
</evidence>
<sequence length="30" mass="3321">MVFLSSALQGGLVQKLPNKITQYIFGPKEL</sequence>
<dbReference type="AlphaFoldDB" id="G0L5U2"/>
<dbReference type="KEGG" id="zga:ZOBELLIA_2374"/>